<keyword evidence="7" id="KW-0915">Sodium</keyword>
<dbReference type="CDD" id="cd11477">
    <property type="entry name" value="SLC5sbd_u1"/>
    <property type="match status" value="1"/>
</dbReference>
<accession>A0ABP4D0Y2</accession>
<evidence type="ECO:0000256" key="11">
    <source>
        <dbReference type="SAM" id="MobiDB-lite"/>
    </source>
</evidence>
<feature type="transmembrane region" description="Helical" evidence="12">
    <location>
        <begin position="123"/>
        <end position="149"/>
    </location>
</feature>
<comment type="subcellular location">
    <subcellularLocation>
        <location evidence="1">Cell membrane</location>
        <topology evidence="1">Multi-pass membrane protein</topology>
    </subcellularLocation>
</comment>
<evidence type="ECO:0000256" key="10">
    <source>
        <dbReference type="ARBA" id="ARBA00023201"/>
    </source>
</evidence>
<evidence type="ECO:0000256" key="7">
    <source>
        <dbReference type="ARBA" id="ARBA00023053"/>
    </source>
</evidence>
<feature type="region of interest" description="Disordered" evidence="11">
    <location>
        <begin position="568"/>
        <end position="590"/>
    </location>
</feature>
<keyword evidence="8" id="KW-0406">Ion transport</keyword>
<feature type="region of interest" description="Disordered" evidence="11">
    <location>
        <begin position="652"/>
        <end position="721"/>
    </location>
</feature>
<keyword evidence="6 12" id="KW-1133">Transmembrane helix</keyword>
<feature type="transmembrane region" description="Helical" evidence="12">
    <location>
        <begin position="71"/>
        <end position="93"/>
    </location>
</feature>
<keyword evidence="3" id="KW-0813">Transport</keyword>
<feature type="transmembrane region" description="Helical" evidence="12">
    <location>
        <begin position="364"/>
        <end position="384"/>
    </location>
</feature>
<organism evidence="13 14">
    <name type="scientific">Streptomyces rhizosphaericus</name>
    <dbReference type="NCBI Taxonomy" id="114699"/>
    <lineage>
        <taxon>Bacteria</taxon>
        <taxon>Bacillati</taxon>
        <taxon>Actinomycetota</taxon>
        <taxon>Actinomycetes</taxon>
        <taxon>Kitasatosporales</taxon>
        <taxon>Streptomycetaceae</taxon>
        <taxon>Streptomyces</taxon>
        <taxon>Streptomyces violaceusniger group</taxon>
    </lineage>
</organism>
<feature type="transmembrane region" description="Helical" evidence="12">
    <location>
        <begin position="221"/>
        <end position="240"/>
    </location>
</feature>
<comment type="similarity">
    <text evidence="2">Belongs to the sodium:solute symporter (SSF) (TC 2.A.21) family.</text>
</comment>
<feature type="transmembrane region" description="Helical" evidence="12">
    <location>
        <begin position="426"/>
        <end position="445"/>
    </location>
</feature>
<evidence type="ECO:0008006" key="15">
    <source>
        <dbReference type="Google" id="ProtNLM"/>
    </source>
</evidence>
<feature type="compositionally biased region" description="Gly residues" evidence="11">
    <location>
        <begin position="694"/>
        <end position="706"/>
    </location>
</feature>
<feature type="transmembrane region" description="Helical" evidence="12">
    <location>
        <begin position="273"/>
        <end position="294"/>
    </location>
</feature>
<dbReference type="EMBL" id="BAAAIE010000053">
    <property type="protein sequence ID" value="GAA0991067.1"/>
    <property type="molecule type" value="Genomic_DNA"/>
</dbReference>
<evidence type="ECO:0000256" key="6">
    <source>
        <dbReference type="ARBA" id="ARBA00022989"/>
    </source>
</evidence>
<name>A0ABP4D0Y2_9ACTN</name>
<keyword evidence="5 12" id="KW-0812">Transmembrane</keyword>
<dbReference type="PANTHER" id="PTHR42985">
    <property type="entry name" value="SODIUM-COUPLED MONOCARBOXYLATE TRANSPORTER"/>
    <property type="match status" value="1"/>
</dbReference>
<feature type="transmembrane region" description="Helical" evidence="12">
    <location>
        <begin position="314"/>
        <end position="343"/>
    </location>
</feature>
<feature type="compositionally biased region" description="Low complexity" evidence="11">
    <location>
        <begin position="813"/>
        <end position="822"/>
    </location>
</feature>
<feature type="region of interest" description="Disordered" evidence="11">
    <location>
        <begin position="748"/>
        <end position="822"/>
    </location>
</feature>
<evidence type="ECO:0000256" key="2">
    <source>
        <dbReference type="ARBA" id="ARBA00006434"/>
    </source>
</evidence>
<dbReference type="InterPro" id="IPR001734">
    <property type="entry name" value="Na/solute_symporter"/>
</dbReference>
<dbReference type="Proteomes" id="UP001500033">
    <property type="component" value="Unassembled WGS sequence"/>
</dbReference>
<reference evidence="14" key="1">
    <citation type="journal article" date="2019" name="Int. J. Syst. Evol. Microbiol.">
        <title>The Global Catalogue of Microorganisms (GCM) 10K type strain sequencing project: providing services to taxonomists for standard genome sequencing and annotation.</title>
        <authorList>
            <consortium name="The Broad Institute Genomics Platform"/>
            <consortium name="The Broad Institute Genome Sequencing Center for Infectious Disease"/>
            <person name="Wu L."/>
            <person name="Ma J."/>
        </authorList>
    </citation>
    <scope>NUCLEOTIDE SEQUENCE [LARGE SCALE GENOMIC DNA]</scope>
    <source>
        <strain evidence="14">JCM 11445</strain>
    </source>
</reference>
<keyword evidence="10" id="KW-0739">Sodium transport</keyword>
<keyword evidence="4" id="KW-1003">Cell membrane</keyword>
<feature type="region of interest" description="Disordered" evidence="11">
    <location>
        <begin position="835"/>
        <end position="862"/>
    </location>
</feature>
<evidence type="ECO:0000256" key="5">
    <source>
        <dbReference type="ARBA" id="ARBA00022692"/>
    </source>
</evidence>
<feature type="transmembrane region" description="Helical" evidence="12">
    <location>
        <begin position="457"/>
        <end position="476"/>
    </location>
</feature>
<evidence type="ECO:0000256" key="8">
    <source>
        <dbReference type="ARBA" id="ARBA00023065"/>
    </source>
</evidence>
<feature type="compositionally biased region" description="Basic and acidic residues" evidence="11">
    <location>
        <begin position="760"/>
        <end position="777"/>
    </location>
</feature>
<feature type="transmembrane region" description="Helical" evidence="12">
    <location>
        <begin position="396"/>
        <end position="419"/>
    </location>
</feature>
<protein>
    <recommendedName>
        <fullName evidence="15">Na+:solute symporter</fullName>
    </recommendedName>
</protein>
<sequence length="862" mass="91956">MNSLDWVVLIGYFGVMVGIGLWSHKRVDNVSDFFTAGGKMPWWLSGISHHMSGYSAVMFTGYAAIAYQYGITSYVTWSFPIAIGIAIGASLFAPRLNRVRSKLRVASPLEYLKNRYNLPTQQALAWSGVLLKIVDVGAKWAAIATLLSIFTGVSLNQGILITGAVTAVYCTVGGLWADALTELGQFIIQFVAGISMLIAVLNELDGFSTFWTVWDDLPDSHHQPTVGPYTLIFLLAYLFIKTFEYNGGMWNQAQRYMATDSAHSAKRSARLSAILWFVWPLVLFFPMWVAPLVIKTDKPADSYAEMAEHLLPHGLLGLVIVGFFSHTMAMCSSDANAIAAVVTRDIMPAIFTSVREWSSRTGLLAARYTTLLFLALSMAIATQVNSDFFGDIITVVIKWVAGLMGPIAIPLMLGMLATFRKSGPTAALVSWAMGLIAFYLVNYPINDAIDGGVNLEYQISVPLAVSLVLFIVVGYIKPEDTPERDAILASLNSDDDGPGPCVGAWRLLVGAGRQVALHEVGVDPAPVLVADPGQQTRRAEAEAPMQGGRGIAAGVGDDRDHLPYARLGTAGEQRVEQRGPEPRAGPPGGEVDGVLGGVAVGGLGAPGPGVGVSGDRKAAVFGDRKAVAFGGRTAVALGSRTAVVDLGDLGDQERQPPVGQLGQPPGPVLDGGRGLLEGDDGLGDVVTEDRGDGVQVGVGGITYDGGGGRHRPTLRPAVPGGAEVERGAGVAVRRSRLSRQPFAHLRFASGTYYGRPSEPAPDRANRTDRTDRTDRTRLAPPHRAAVPRDLWSPRDRHPDDHRLPDPPGPRPRTAPTGPVRGGLLPALLHRVLDRAAGRPGVDGRSAGLSRRGMDRTQCDGSV</sequence>
<dbReference type="Gene3D" id="1.20.1730.10">
    <property type="entry name" value="Sodium/glucose cotransporter"/>
    <property type="match status" value="1"/>
</dbReference>
<comment type="caution">
    <text evidence="13">The sequence shown here is derived from an EMBL/GenBank/DDBJ whole genome shotgun (WGS) entry which is preliminary data.</text>
</comment>
<dbReference type="PROSITE" id="PS50283">
    <property type="entry name" value="NA_SOLUT_SYMP_3"/>
    <property type="match status" value="1"/>
</dbReference>
<feature type="transmembrane region" description="Helical" evidence="12">
    <location>
        <begin position="6"/>
        <end position="22"/>
    </location>
</feature>
<evidence type="ECO:0000256" key="4">
    <source>
        <dbReference type="ARBA" id="ARBA00022475"/>
    </source>
</evidence>
<evidence type="ECO:0000256" key="1">
    <source>
        <dbReference type="ARBA" id="ARBA00004651"/>
    </source>
</evidence>
<feature type="transmembrane region" description="Helical" evidence="12">
    <location>
        <begin position="155"/>
        <end position="176"/>
    </location>
</feature>
<proteinExistence type="inferred from homology"/>
<keyword evidence="14" id="KW-1185">Reference proteome</keyword>
<evidence type="ECO:0000256" key="3">
    <source>
        <dbReference type="ARBA" id="ARBA00022448"/>
    </source>
</evidence>
<evidence type="ECO:0000256" key="12">
    <source>
        <dbReference type="SAM" id="Phobius"/>
    </source>
</evidence>
<dbReference type="Pfam" id="PF00474">
    <property type="entry name" value="SSF"/>
    <property type="match status" value="1"/>
</dbReference>
<dbReference type="InterPro" id="IPR038377">
    <property type="entry name" value="Na/Glc_symporter_sf"/>
</dbReference>
<gene>
    <name evidence="13" type="ORF">GCM10009576_067560</name>
</gene>
<feature type="compositionally biased region" description="Basic and acidic residues" evidence="11">
    <location>
        <begin position="791"/>
        <end position="804"/>
    </location>
</feature>
<dbReference type="InterPro" id="IPR051163">
    <property type="entry name" value="Sodium:Solute_Symporter_SSF"/>
</dbReference>
<evidence type="ECO:0000256" key="9">
    <source>
        <dbReference type="ARBA" id="ARBA00023136"/>
    </source>
</evidence>
<feature type="transmembrane region" description="Helical" evidence="12">
    <location>
        <begin position="42"/>
        <end position="65"/>
    </location>
</feature>
<dbReference type="PANTHER" id="PTHR42985:SF40">
    <property type="entry name" value="LD47995P-RELATED"/>
    <property type="match status" value="1"/>
</dbReference>
<evidence type="ECO:0000313" key="14">
    <source>
        <dbReference type="Proteomes" id="UP001500033"/>
    </source>
</evidence>
<keyword evidence="9 12" id="KW-0472">Membrane</keyword>
<evidence type="ECO:0000313" key="13">
    <source>
        <dbReference type="EMBL" id="GAA0991067.1"/>
    </source>
</evidence>
<feature type="transmembrane region" description="Helical" evidence="12">
    <location>
        <begin position="183"/>
        <end position="201"/>
    </location>
</feature>
<feature type="compositionally biased region" description="Basic and acidic residues" evidence="11">
    <location>
        <begin position="851"/>
        <end position="862"/>
    </location>
</feature>